<dbReference type="RefSeq" id="WP_115692792.1">
    <property type="nucleotide sequence ID" value="NZ_CP031417.1"/>
</dbReference>
<dbReference type="KEGG" id="ptaw:DW352_18955"/>
<dbReference type="Gene3D" id="3.40.960.10">
    <property type="entry name" value="VSR Endonuclease"/>
    <property type="match status" value="1"/>
</dbReference>
<proteinExistence type="predicted"/>
<dbReference type="PANTHER" id="PTHR38590:SF1">
    <property type="entry name" value="BLL0828 PROTEIN"/>
    <property type="match status" value="1"/>
</dbReference>
<dbReference type="Proteomes" id="UP000254889">
    <property type="component" value="Chromosome"/>
</dbReference>
<keyword evidence="2" id="KW-0255">Endonuclease</keyword>
<keyword evidence="3" id="KW-1185">Reference proteome</keyword>
<dbReference type="InterPro" id="IPR007569">
    <property type="entry name" value="DUF559"/>
</dbReference>
<dbReference type="InterPro" id="IPR047216">
    <property type="entry name" value="Endonuclease_DUF559_bact"/>
</dbReference>
<feature type="domain" description="DUF559" evidence="1">
    <location>
        <begin position="3"/>
        <end position="109"/>
    </location>
</feature>
<keyword evidence="2" id="KW-0378">Hydrolase</keyword>
<evidence type="ECO:0000313" key="2">
    <source>
        <dbReference type="EMBL" id="AXK82413.1"/>
    </source>
</evidence>
<dbReference type="GO" id="GO:0004519">
    <property type="term" value="F:endonuclease activity"/>
    <property type="evidence" value="ECO:0007669"/>
    <property type="project" value="UniProtKB-KW"/>
</dbReference>
<dbReference type="PANTHER" id="PTHR38590">
    <property type="entry name" value="BLL0828 PROTEIN"/>
    <property type="match status" value="1"/>
</dbReference>
<organism evidence="2 3">
    <name type="scientific">Pseudolabrys taiwanensis</name>
    <dbReference type="NCBI Taxonomy" id="331696"/>
    <lineage>
        <taxon>Bacteria</taxon>
        <taxon>Pseudomonadati</taxon>
        <taxon>Pseudomonadota</taxon>
        <taxon>Alphaproteobacteria</taxon>
        <taxon>Hyphomicrobiales</taxon>
        <taxon>Xanthobacteraceae</taxon>
        <taxon>Pseudolabrys</taxon>
    </lineage>
</organism>
<dbReference type="AlphaFoldDB" id="A0A345ZZR6"/>
<dbReference type="SUPFAM" id="SSF52980">
    <property type="entry name" value="Restriction endonuclease-like"/>
    <property type="match status" value="1"/>
</dbReference>
<evidence type="ECO:0000259" key="1">
    <source>
        <dbReference type="Pfam" id="PF04480"/>
    </source>
</evidence>
<name>A0A345ZZR6_9HYPH</name>
<reference evidence="2 3" key="1">
    <citation type="submission" date="2018-07" db="EMBL/GenBank/DDBJ databases">
        <authorList>
            <person name="Quirk P.G."/>
            <person name="Krulwich T.A."/>
        </authorList>
    </citation>
    <scope>NUCLEOTIDE SEQUENCE [LARGE SCALE GENOMIC DNA]</scope>
    <source>
        <strain evidence="2 3">CC-BB4</strain>
    </source>
</reference>
<dbReference type="CDD" id="cd01038">
    <property type="entry name" value="Endonuclease_DUF559"/>
    <property type="match status" value="1"/>
</dbReference>
<accession>A0A345ZZR6</accession>
<dbReference type="OrthoDB" id="9798754at2"/>
<evidence type="ECO:0000313" key="3">
    <source>
        <dbReference type="Proteomes" id="UP000254889"/>
    </source>
</evidence>
<dbReference type="Pfam" id="PF04480">
    <property type="entry name" value="DUF559"/>
    <property type="match status" value="1"/>
</dbReference>
<dbReference type="InterPro" id="IPR011335">
    <property type="entry name" value="Restrct_endonuc-II-like"/>
</dbReference>
<keyword evidence="2" id="KW-0540">Nuclease</keyword>
<protein>
    <submittedName>
        <fullName evidence="2">Endonuclease domain-containing protein</fullName>
    </submittedName>
</protein>
<sequence>MANEIARRLRKTMTPQEVKVWNHLRTWRSHGFHFRRQAPRAGYVVDFLCLKHRLVVELDGGQHNYDGMQASDRERDDKLTVGGFLVLRFWNSDVDQNLSGVLETIHAALRERHPHPAACGGHPPPAGEG</sequence>
<gene>
    <name evidence="2" type="ORF">DW352_18955</name>
</gene>
<dbReference type="EMBL" id="CP031417">
    <property type="protein sequence ID" value="AXK82413.1"/>
    <property type="molecule type" value="Genomic_DNA"/>
</dbReference>